<keyword evidence="1" id="KW-0813">Transport</keyword>
<evidence type="ECO:0000256" key="2">
    <source>
        <dbReference type="ARBA" id="ARBA00022617"/>
    </source>
</evidence>
<evidence type="ECO:0000256" key="1">
    <source>
        <dbReference type="ARBA" id="ARBA00022448"/>
    </source>
</evidence>
<sequence length="102" mass="10539">MALSACGGGGGSGKSQTGATPAPLDGPKETVALYRNNCISCHGGELQGKMGPESDLREVGARIDQDQIRRQIADGGSLMPGFGKRLKAEEIDALAAWLAARK</sequence>
<dbReference type="InterPro" id="IPR051811">
    <property type="entry name" value="Cytochrome_c550/c551-like"/>
</dbReference>
<evidence type="ECO:0000256" key="7">
    <source>
        <dbReference type="SAM" id="MobiDB-lite"/>
    </source>
</evidence>
<keyword evidence="3 6" id="KW-0479">Metal-binding</keyword>
<dbReference type="GO" id="GO:0005506">
    <property type="term" value="F:iron ion binding"/>
    <property type="evidence" value="ECO:0007669"/>
    <property type="project" value="InterPro"/>
</dbReference>
<evidence type="ECO:0000256" key="6">
    <source>
        <dbReference type="PROSITE-ProRule" id="PRU00433"/>
    </source>
</evidence>
<name>A0A7X0RVK3_9BACL</name>
<keyword evidence="4" id="KW-0249">Electron transport</keyword>
<keyword evidence="10" id="KW-1185">Reference proteome</keyword>
<evidence type="ECO:0000256" key="3">
    <source>
        <dbReference type="ARBA" id="ARBA00022723"/>
    </source>
</evidence>
<comment type="caution">
    <text evidence="9">The sequence shown here is derived from an EMBL/GenBank/DDBJ whole genome shotgun (WGS) entry which is preliminary data.</text>
</comment>
<dbReference type="EMBL" id="JACJVP010000036">
    <property type="protein sequence ID" value="MBB6673276.1"/>
    <property type="molecule type" value="Genomic_DNA"/>
</dbReference>
<evidence type="ECO:0000259" key="8">
    <source>
        <dbReference type="PROSITE" id="PS51007"/>
    </source>
</evidence>
<dbReference type="InterPro" id="IPR036909">
    <property type="entry name" value="Cyt_c-like_dom_sf"/>
</dbReference>
<evidence type="ECO:0000256" key="4">
    <source>
        <dbReference type="ARBA" id="ARBA00022982"/>
    </source>
</evidence>
<feature type="domain" description="Cytochrome c" evidence="8">
    <location>
        <begin position="25"/>
        <end position="102"/>
    </location>
</feature>
<evidence type="ECO:0000313" key="10">
    <source>
        <dbReference type="Proteomes" id="UP000547209"/>
    </source>
</evidence>
<evidence type="ECO:0000313" key="9">
    <source>
        <dbReference type="EMBL" id="MBB6673276.1"/>
    </source>
</evidence>
<dbReference type="InterPro" id="IPR008168">
    <property type="entry name" value="Cyt_C_IC"/>
</dbReference>
<dbReference type="PANTHER" id="PTHR37823:SF4">
    <property type="entry name" value="MENAQUINOL-CYTOCHROME C REDUCTASE CYTOCHROME B_C SUBUNIT"/>
    <property type="match status" value="1"/>
</dbReference>
<evidence type="ECO:0000256" key="5">
    <source>
        <dbReference type="ARBA" id="ARBA00023004"/>
    </source>
</evidence>
<proteinExistence type="predicted"/>
<dbReference type="InterPro" id="IPR009056">
    <property type="entry name" value="Cyt_c-like_dom"/>
</dbReference>
<dbReference type="AlphaFoldDB" id="A0A7X0RVK3"/>
<dbReference type="Pfam" id="PF13442">
    <property type="entry name" value="Cytochrome_CBB3"/>
    <property type="match status" value="1"/>
</dbReference>
<gene>
    <name evidence="9" type="ORF">H7C19_21605</name>
</gene>
<dbReference type="PRINTS" id="PR00605">
    <property type="entry name" value="CYTCHROMECIC"/>
</dbReference>
<reference evidence="9 10" key="1">
    <citation type="submission" date="2020-08" db="EMBL/GenBank/DDBJ databases">
        <title>Cohnella phylogeny.</title>
        <authorList>
            <person name="Dunlap C."/>
        </authorList>
    </citation>
    <scope>NUCLEOTIDE SEQUENCE [LARGE SCALE GENOMIC DNA]</scope>
    <source>
        <strain evidence="9 10">DSM 28246</strain>
    </source>
</reference>
<accession>A0A7X0RVK3</accession>
<keyword evidence="2 6" id="KW-0349">Heme</keyword>
<organism evidence="9 10">
    <name type="scientific">Cohnella nanjingensis</name>
    <dbReference type="NCBI Taxonomy" id="1387779"/>
    <lineage>
        <taxon>Bacteria</taxon>
        <taxon>Bacillati</taxon>
        <taxon>Bacillota</taxon>
        <taxon>Bacilli</taxon>
        <taxon>Bacillales</taxon>
        <taxon>Paenibacillaceae</taxon>
        <taxon>Cohnella</taxon>
    </lineage>
</organism>
<dbReference type="SUPFAM" id="SSF46626">
    <property type="entry name" value="Cytochrome c"/>
    <property type="match status" value="1"/>
</dbReference>
<dbReference type="PROSITE" id="PS51007">
    <property type="entry name" value="CYTC"/>
    <property type="match status" value="1"/>
</dbReference>
<feature type="region of interest" description="Disordered" evidence="7">
    <location>
        <begin position="1"/>
        <end position="27"/>
    </location>
</feature>
<dbReference type="GO" id="GO:0009055">
    <property type="term" value="F:electron transfer activity"/>
    <property type="evidence" value="ECO:0007669"/>
    <property type="project" value="InterPro"/>
</dbReference>
<feature type="compositionally biased region" description="Gly residues" evidence="7">
    <location>
        <begin position="1"/>
        <end position="13"/>
    </location>
</feature>
<dbReference type="PANTHER" id="PTHR37823">
    <property type="entry name" value="CYTOCHROME C-553-LIKE"/>
    <property type="match status" value="1"/>
</dbReference>
<protein>
    <submittedName>
        <fullName evidence="9">Cytochrome c</fullName>
    </submittedName>
</protein>
<dbReference type="GO" id="GO:0020037">
    <property type="term" value="F:heme binding"/>
    <property type="evidence" value="ECO:0007669"/>
    <property type="project" value="InterPro"/>
</dbReference>
<dbReference type="Proteomes" id="UP000547209">
    <property type="component" value="Unassembled WGS sequence"/>
</dbReference>
<keyword evidence="5 6" id="KW-0408">Iron</keyword>
<dbReference type="Gene3D" id="1.10.760.10">
    <property type="entry name" value="Cytochrome c-like domain"/>
    <property type="match status" value="1"/>
</dbReference>